<dbReference type="InterPro" id="IPR012674">
    <property type="entry name" value="Calycin"/>
</dbReference>
<feature type="signal peptide" evidence="1">
    <location>
        <begin position="1"/>
        <end position="25"/>
    </location>
</feature>
<evidence type="ECO:0000313" key="3">
    <source>
        <dbReference type="Proteomes" id="UP001519460"/>
    </source>
</evidence>
<gene>
    <name evidence="2" type="ORF">BaRGS_00008243</name>
</gene>
<dbReference type="Proteomes" id="UP001519460">
    <property type="component" value="Unassembled WGS sequence"/>
</dbReference>
<keyword evidence="3" id="KW-1185">Reference proteome</keyword>
<organism evidence="2 3">
    <name type="scientific">Batillaria attramentaria</name>
    <dbReference type="NCBI Taxonomy" id="370345"/>
    <lineage>
        <taxon>Eukaryota</taxon>
        <taxon>Metazoa</taxon>
        <taxon>Spiralia</taxon>
        <taxon>Lophotrochozoa</taxon>
        <taxon>Mollusca</taxon>
        <taxon>Gastropoda</taxon>
        <taxon>Caenogastropoda</taxon>
        <taxon>Sorbeoconcha</taxon>
        <taxon>Cerithioidea</taxon>
        <taxon>Batillariidae</taxon>
        <taxon>Batillaria</taxon>
    </lineage>
</organism>
<protein>
    <submittedName>
        <fullName evidence="2">Uncharacterized protein</fullName>
    </submittedName>
</protein>
<dbReference type="EMBL" id="JACVVK020000036">
    <property type="protein sequence ID" value="KAK7500668.1"/>
    <property type="molecule type" value="Genomic_DNA"/>
</dbReference>
<sequence length="269" mass="30906">MVRLALFVEVVAGLLSLTVFRPASCLDCQPEKIRTVSPFDLKRFIGRWHVAGRHDEGLVEDFRWNEECIVSMTLRTAPYPAWFNHPRGNHSLQIDSIGRDEMGVCRGVHYKWGELTEELPGFYKYKLVGAMHYSLLYVIATDYEDYAVLGVCESKINQEQLRFYCHTLTILLLLRQLPDNGYAVDEFDVNIAWANLRDACHGELEFLSNQRFDMEGFLGAPFPADLHTSMNIQLSPRADNFSVRSRSTHPESDSQVDMLVHQEVFLQKS</sequence>
<accession>A0ABD0LN82</accession>
<keyword evidence="1" id="KW-0732">Signal</keyword>
<reference evidence="2 3" key="1">
    <citation type="journal article" date="2023" name="Sci. Data">
        <title>Genome assembly of the Korean intertidal mud-creeper Batillaria attramentaria.</title>
        <authorList>
            <person name="Patra A.K."/>
            <person name="Ho P.T."/>
            <person name="Jun S."/>
            <person name="Lee S.J."/>
            <person name="Kim Y."/>
            <person name="Won Y.J."/>
        </authorList>
    </citation>
    <scope>NUCLEOTIDE SEQUENCE [LARGE SCALE GENOMIC DNA]</scope>
    <source>
        <strain evidence="2">Wonlab-2016</strain>
    </source>
</reference>
<dbReference type="AlphaFoldDB" id="A0ABD0LN82"/>
<evidence type="ECO:0000256" key="1">
    <source>
        <dbReference type="SAM" id="SignalP"/>
    </source>
</evidence>
<dbReference type="SUPFAM" id="SSF50814">
    <property type="entry name" value="Lipocalins"/>
    <property type="match status" value="1"/>
</dbReference>
<name>A0ABD0LN82_9CAEN</name>
<evidence type="ECO:0000313" key="2">
    <source>
        <dbReference type="EMBL" id="KAK7500668.1"/>
    </source>
</evidence>
<dbReference type="Gene3D" id="2.40.128.20">
    <property type="match status" value="1"/>
</dbReference>
<feature type="chain" id="PRO_5044823009" evidence="1">
    <location>
        <begin position="26"/>
        <end position="269"/>
    </location>
</feature>
<comment type="caution">
    <text evidence="2">The sequence shown here is derived from an EMBL/GenBank/DDBJ whole genome shotgun (WGS) entry which is preliminary data.</text>
</comment>
<proteinExistence type="predicted"/>
<dbReference type="GO" id="GO:0008289">
    <property type="term" value="F:lipid binding"/>
    <property type="evidence" value="ECO:0007669"/>
    <property type="project" value="UniProtKB-KW"/>
</dbReference>